<evidence type="ECO:0000256" key="1">
    <source>
        <dbReference type="SAM" id="MobiDB-lite"/>
    </source>
</evidence>
<dbReference type="STRING" id="397945.Aave_2728"/>
<evidence type="ECO:0000313" key="3">
    <source>
        <dbReference type="EMBL" id="ABM33296.1"/>
    </source>
</evidence>
<proteinExistence type="predicted"/>
<dbReference type="KEGG" id="aav:Aave_2728"/>
<reference evidence="3 4" key="1">
    <citation type="submission" date="2006-12" db="EMBL/GenBank/DDBJ databases">
        <title>Complete sequence of Acidovorax avenae subsp. citrulli AAC00-1.</title>
        <authorList>
            <consortium name="US DOE Joint Genome Institute"/>
            <person name="Copeland A."/>
            <person name="Lucas S."/>
            <person name="Lapidus A."/>
            <person name="Barry K."/>
            <person name="Detter J.C."/>
            <person name="Glavina del Rio T."/>
            <person name="Dalin E."/>
            <person name="Tice H."/>
            <person name="Pitluck S."/>
            <person name="Kiss H."/>
            <person name="Brettin T."/>
            <person name="Bruce D."/>
            <person name="Han C."/>
            <person name="Tapia R."/>
            <person name="Gilna P."/>
            <person name="Schmutz J."/>
            <person name="Larimer F."/>
            <person name="Land M."/>
            <person name="Hauser L."/>
            <person name="Kyrpides N."/>
            <person name="Kim E."/>
            <person name="Stahl D."/>
            <person name="Richardson P."/>
        </authorList>
    </citation>
    <scope>NUCLEOTIDE SEQUENCE [LARGE SCALE GENOMIC DNA]</scope>
    <source>
        <strain evidence="3 4">AAC00-1</strain>
    </source>
</reference>
<evidence type="ECO:0000256" key="2">
    <source>
        <dbReference type="SAM" id="Phobius"/>
    </source>
</evidence>
<feature type="transmembrane region" description="Helical" evidence="2">
    <location>
        <begin position="282"/>
        <end position="299"/>
    </location>
</feature>
<accession>A1TQQ8</accession>
<dbReference type="HOGENOM" id="CLU_926299_0_0_4"/>
<protein>
    <submittedName>
        <fullName evidence="3">Uncharacterized protein</fullName>
    </submittedName>
</protein>
<name>A1TQQ8_PARC0</name>
<dbReference type="RefSeq" id="WP_011795818.1">
    <property type="nucleotide sequence ID" value="NC_008752.1"/>
</dbReference>
<keyword evidence="2" id="KW-1133">Transmembrane helix</keyword>
<dbReference type="Proteomes" id="UP000002596">
    <property type="component" value="Chromosome"/>
</dbReference>
<dbReference type="EMBL" id="CP000512">
    <property type="protein sequence ID" value="ABM33296.1"/>
    <property type="molecule type" value="Genomic_DNA"/>
</dbReference>
<dbReference type="eggNOG" id="ENOG502ZCHS">
    <property type="taxonomic scope" value="Bacteria"/>
</dbReference>
<organism evidence="3 4">
    <name type="scientific">Paracidovorax citrulli (strain AAC00-1)</name>
    <name type="common">Acidovorax citrulli</name>
    <dbReference type="NCBI Taxonomy" id="397945"/>
    <lineage>
        <taxon>Bacteria</taxon>
        <taxon>Pseudomonadati</taxon>
        <taxon>Pseudomonadota</taxon>
        <taxon>Betaproteobacteria</taxon>
        <taxon>Burkholderiales</taxon>
        <taxon>Comamonadaceae</taxon>
        <taxon>Paracidovorax</taxon>
    </lineage>
</organism>
<feature type="region of interest" description="Disordered" evidence="1">
    <location>
        <begin position="182"/>
        <end position="202"/>
    </location>
</feature>
<dbReference type="AlphaFoldDB" id="A1TQQ8"/>
<evidence type="ECO:0000313" key="4">
    <source>
        <dbReference type="Proteomes" id="UP000002596"/>
    </source>
</evidence>
<sequence>MAAPRMSRAAALLLAAAPIVALAVIVSAAEIIASIERSPNASPWLRQNAAAVANLAINVESNGETTAFNGSCCYGVLQMNQGNITRYAGVTPEEYRRQSLQQQVDAWSALTTDALQSRVVQDLLALGTFDGRPVDGNLVLACVQLGIGNCRTMLRAGRCSGFADSNGTTICGMADRIASGTAGGNPTAPGGGGGSGSGSGGGSGWQPAFGSCVRDAGGACVPVAESIQRGFARGSGQQMASVKTVSIAVAVAACFLVVGYVVMGVLQRFGAGQISLVDLKRYTLVAGLTLTLVLVALMIL</sequence>
<keyword evidence="2" id="KW-0812">Transmembrane</keyword>
<feature type="transmembrane region" description="Helical" evidence="2">
    <location>
        <begin position="247"/>
        <end position="270"/>
    </location>
</feature>
<gene>
    <name evidence="3" type="ordered locus">Aave_2728</name>
</gene>
<feature type="compositionally biased region" description="Gly residues" evidence="1">
    <location>
        <begin position="189"/>
        <end position="202"/>
    </location>
</feature>
<keyword evidence="2" id="KW-0472">Membrane</keyword>